<reference evidence="1" key="2">
    <citation type="journal article" date="2021" name="PeerJ">
        <title>Extensive microbial diversity within the chicken gut microbiome revealed by metagenomics and culture.</title>
        <authorList>
            <person name="Gilroy R."/>
            <person name="Ravi A."/>
            <person name="Getino M."/>
            <person name="Pursley I."/>
            <person name="Horton D.L."/>
            <person name="Alikhan N.F."/>
            <person name="Baker D."/>
            <person name="Gharbi K."/>
            <person name="Hall N."/>
            <person name="Watson M."/>
            <person name="Adriaenssens E.M."/>
            <person name="Foster-Nyarko E."/>
            <person name="Jarju S."/>
            <person name="Secka A."/>
            <person name="Antonio M."/>
            <person name="Oren A."/>
            <person name="Chaudhuri R.R."/>
            <person name="La Ragione R."/>
            <person name="Hildebrand F."/>
            <person name="Pallen M.J."/>
        </authorList>
    </citation>
    <scope>NUCLEOTIDE SEQUENCE</scope>
    <source>
        <strain evidence="1">9366</strain>
    </source>
</reference>
<evidence type="ECO:0000313" key="1">
    <source>
        <dbReference type="EMBL" id="HIU62152.1"/>
    </source>
</evidence>
<name>A0A9D1SJQ0_9FIRM</name>
<protein>
    <submittedName>
        <fullName evidence="1">SpoIIIAH-like family protein</fullName>
    </submittedName>
</protein>
<evidence type="ECO:0000313" key="2">
    <source>
        <dbReference type="Proteomes" id="UP000824145"/>
    </source>
</evidence>
<dbReference type="AlphaFoldDB" id="A0A9D1SJQ0"/>
<dbReference type="EMBL" id="DVNJ01000001">
    <property type="protein sequence ID" value="HIU62152.1"/>
    <property type="molecule type" value="Genomic_DNA"/>
</dbReference>
<dbReference type="InterPro" id="IPR024232">
    <property type="entry name" value="SpoIIIAH"/>
</dbReference>
<comment type="caution">
    <text evidence="1">The sequence shown here is derived from an EMBL/GenBank/DDBJ whole genome shotgun (WGS) entry which is preliminary data.</text>
</comment>
<dbReference type="Proteomes" id="UP000824145">
    <property type="component" value="Unassembled WGS sequence"/>
</dbReference>
<dbReference type="InterPro" id="IPR038503">
    <property type="entry name" value="SpoIIIAH_sf"/>
</dbReference>
<proteinExistence type="predicted"/>
<organism evidence="1 2">
    <name type="scientific">Candidatus Caccalectryoclostridium excrementigallinarum</name>
    <dbReference type="NCBI Taxonomy" id="2840710"/>
    <lineage>
        <taxon>Bacteria</taxon>
        <taxon>Bacillati</taxon>
        <taxon>Bacillota</taxon>
        <taxon>Clostridia</taxon>
        <taxon>Christensenellales</taxon>
        <taxon>Christensenellaceae</taxon>
        <taxon>Christensenellaceae incertae sedis</taxon>
        <taxon>Candidatus Caccalectryoclostridium</taxon>
    </lineage>
</organism>
<dbReference type="Pfam" id="PF12685">
    <property type="entry name" value="SpoIIIAH"/>
    <property type="match status" value="1"/>
</dbReference>
<reference evidence="1" key="1">
    <citation type="submission" date="2020-10" db="EMBL/GenBank/DDBJ databases">
        <authorList>
            <person name="Gilroy R."/>
        </authorList>
    </citation>
    <scope>NUCLEOTIDE SEQUENCE</scope>
    <source>
        <strain evidence="1">9366</strain>
    </source>
</reference>
<sequence length="167" mass="18286">MKAKKLSANAKKVLVLCTMVALLIVTGTLNFVLNDKLTSPTDGTDVVTTSETFFTSCRAERETARAEEFSLLEAILTSDTSTEELIASANEKKLELIDMIERELVLEGLIKAQGFEDSVVTMSEDNINVVVSESELTSEQVSAILSVILQETEYNATQVVVVPYTEE</sequence>
<gene>
    <name evidence="1" type="ORF">IAB07_00090</name>
</gene>
<dbReference type="Gene3D" id="1.10.287.4300">
    <property type="entry name" value="Stage III sporulation protein AH-like"/>
    <property type="match status" value="1"/>
</dbReference>
<accession>A0A9D1SJQ0</accession>